<evidence type="ECO:0000313" key="3">
    <source>
        <dbReference type="EMBL" id="KAL0580561.1"/>
    </source>
</evidence>
<feature type="compositionally biased region" description="Basic and acidic residues" evidence="1">
    <location>
        <begin position="179"/>
        <end position="193"/>
    </location>
</feature>
<evidence type="ECO:0000256" key="2">
    <source>
        <dbReference type="SAM" id="Phobius"/>
    </source>
</evidence>
<keyword evidence="4" id="KW-1185">Reference proteome</keyword>
<name>A0ABR3FYH8_9AGAR</name>
<gene>
    <name evidence="3" type="ORF">V5O48_001472</name>
</gene>
<evidence type="ECO:0000256" key="1">
    <source>
        <dbReference type="SAM" id="MobiDB-lite"/>
    </source>
</evidence>
<sequence>MFTVGFRDTRIPEHVALLLRGNNINNGYLIANVVFNSLLTVLTAGRIYIISREAKKYLDQSISTTYNTIVAVIAGPTQTMDPDNQSLLPVDLSPLFMQAAGIAPTLIIVRALQGKTTDSVNQVVSANNPNNRNGTATATTRSRIRFAHSGVTSTMDGTGTHHAVDLPNGHSTSGGSTGDSEKVESQDGKREEV</sequence>
<keyword evidence="2" id="KW-0472">Membrane</keyword>
<feature type="region of interest" description="Disordered" evidence="1">
    <location>
        <begin position="151"/>
        <end position="193"/>
    </location>
</feature>
<keyword evidence="2" id="KW-0812">Transmembrane</keyword>
<feature type="transmembrane region" description="Helical" evidence="2">
    <location>
        <begin position="28"/>
        <end position="49"/>
    </location>
</feature>
<organism evidence="3 4">
    <name type="scientific">Marasmius crinis-equi</name>
    <dbReference type="NCBI Taxonomy" id="585013"/>
    <lineage>
        <taxon>Eukaryota</taxon>
        <taxon>Fungi</taxon>
        <taxon>Dikarya</taxon>
        <taxon>Basidiomycota</taxon>
        <taxon>Agaricomycotina</taxon>
        <taxon>Agaricomycetes</taxon>
        <taxon>Agaricomycetidae</taxon>
        <taxon>Agaricales</taxon>
        <taxon>Marasmiineae</taxon>
        <taxon>Marasmiaceae</taxon>
        <taxon>Marasmius</taxon>
    </lineage>
</organism>
<reference evidence="3 4" key="1">
    <citation type="submission" date="2024-02" db="EMBL/GenBank/DDBJ databases">
        <title>A draft genome for the cacao thread blight pathogen Marasmius crinis-equi.</title>
        <authorList>
            <person name="Cohen S.P."/>
            <person name="Baruah I.K."/>
            <person name="Amoako-Attah I."/>
            <person name="Bukari Y."/>
            <person name="Meinhardt L.W."/>
            <person name="Bailey B.A."/>
        </authorList>
    </citation>
    <scope>NUCLEOTIDE SEQUENCE [LARGE SCALE GENOMIC DNA]</scope>
    <source>
        <strain evidence="3 4">GH-76</strain>
    </source>
</reference>
<protein>
    <submittedName>
        <fullName evidence="3">Uncharacterized protein</fullName>
    </submittedName>
</protein>
<proteinExistence type="predicted"/>
<keyword evidence="2" id="KW-1133">Transmembrane helix</keyword>
<dbReference type="EMBL" id="JBAHYK010000028">
    <property type="protein sequence ID" value="KAL0580561.1"/>
    <property type="molecule type" value="Genomic_DNA"/>
</dbReference>
<comment type="caution">
    <text evidence="3">The sequence shown here is derived from an EMBL/GenBank/DDBJ whole genome shotgun (WGS) entry which is preliminary data.</text>
</comment>
<accession>A0ABR3FYH8</accession>
<dbReference type="Proteomes" id="UP001465976">
    <property type="component" value="Unassembled WGS sequence"/>
</dbReference>
<evidence type="ECO:0000313" key="4">
    <source>
        <dbReference type="Proteomes" id="UP001465976"/>
    </source>
</evidence>